<feature type="transmembrane region" description="Helical" evidence="1">
    <location>
        <begin position="12"/>
        <end position="30"/>
    </location>
</feature>
<accession>A0ABW8RYZ1</accession>
<feature type="transmembrane region" description="Helical" evidence="1">
    <location>
        <begin position="368"/>
        <end position="390"/>
    </location>
</feature>
<protein>
    <submittedName>
        <fullName evidence="2">DUF2142 domain-containing protein</fullName>
    </submittedName>
</protein>
<dbReference type="EMBL" id="JBJIAB010000002">
    <property type="protein sequence ID" value="MFL0163859.1"/>
    <property type="molecule type" value="Genomic_DNA"/>
</dbReference>
<reference evidence="2 3" key="1">
    <citation type="submission" date="2024-11" db="EMBL/GenBank/DDBJ databases">
        <authorList>
            <person name="Heng Y.C."/>
            <person name="Lim A.C.H."/>
            <person name="Lee J.K.Y."/>
            <person name="Kittelmann S."/>
        </authorList>
    </citation>
    <scope>NUCLEOTIDE SEQUENCE [LARGE SCALE GENOMIC DNA]</scope>
    <source>
        <strain evidence="2 3">WILCCON 0112</strain>
    </source>
</reference>
<organism evidence="2 3">
    <name type="scientific">Candidatus Clostridium helianthi</name>
    <dbReference type="NCBI Taxonomy" id="3381660"/>
    <lineage>
        <taxon>Bacteria</taxon>
        <taxon>Bacillati</taxon>
        <taxon>Bacillota</taxon>
        <taxon>Clostridia</taxon>
        <taxon>Eubacteriales</taxon>
        <taxon>Clostridiaceae</taxon>
        <taxon>Clostridium</taxon>
    </lineage>
</organism>
<keyword evidence="1" id="KW-0472">Membrane</keyword>
<feature type="transmembrane region" description="Helical" evidence="1">
    <location>
        <begin position="410"/>
        <end position="431"/>
    </location>
</feature>
<feature type="transmembrane region" description="Helical" evidence="1">
    <location>
        <begin position="145"/>
        <end position="163"/>
    </location>
</feature>
<dbReference type="Proteomes" id="UP001623600">
    <property type="component" value="Unassembled WGS sequence"/>
</dbReference>
<keyword evidence="1" id="KW-1133">Transmembrane helix</keyword>
<feature type="transmembrane region" description="Helical" evidence="1">
    <location>
        <begin position="114"/>
        <end position="133"/>
    </location>
</feature>
<feature type="transmembrane region" description="Helical" evidence="1">
    <location>
        <begin position="300"/>
        <end position="317"/>
    </location>
</feature>
<keyword evidence="3" id="KW-1185">Reference proteome</keyword>
<feature type="transmembrane region" description="Helical" evidence="1">
    <location>
        <begin position="337"/>
        <end position="356"/>
    </location>
</feature>
<dbReference type="InterPro" id="IPR018674">
    <property type="entry name" value="DUF2142_membrane"/>
</dbReference>
<sequence>MNIIRDKLHNYFFSIAVILGVVLIVFGPPMSVPDEQAHFLNAYSIADGQIFLQKSNDQLGKYFPKNVITFANENGSKFLGIDSPKYNFKDYYYNSYLIAENEGKVFYKYFNQNITPISYIFSSLGIFVGKILLPQQYELPFNLLLFGRIFNFLFYVITIYFAIKITPYYKNTLFLLALMPMSVYLGASVSYDALLIPSAFLLFAYILKLRESESILVKDIIIVCSILFILFAVKQAYAHFVLVLLAIPVKSFDNRKRYYKIIFIAGLVCIIGFALGQINNLLAINIGQTVDEKITLQQQYLNNNIGIMIPLIIRSFMKYKLFYFNGIVGVFGQLDTNIPFTLIIIFAIILLWVIIIDSCNAAKISINFKLLGIISLLIFIYFSFRAMYINWTPLVESLYGNTITGIQGRYFIPTIPFVSAVFANNFFGKYSLNNKLLLYNTNLVYYTGILFSVVTGLTIILRYWT</sequence>
<dbReference type="RefSeq" id="WP_406760351.1">
    <property type="nucleotide sequence ID" value="NZ_JBJIAB010000002.1"/>
</dbReference>
<proteinExistence type="predicted"/>
<keyword evidence="1" id="KW-0812">Transmembrane</keyword>
<gene>
    <name evidence="2" type="ORF">ACJDTP_02115</name>
</gene>
<feature type="transmembrane region" description="Helical" evidence="1">
    <location>
        <begin position="183"/>
        <end position="207"/>
    </location>
</feature>
<feature type="transmembrane region" description="Helical" evidence="1">
    <location>
        <begin position="258"/>
        <end position="279"/>
    </location>
</feature>
<evidence type="ECO:0000313" key="2">
    <source>
        <dbReference type="EMBL" id="MFL0163859.1"/>
    </source>
</evidence>
<dbReference type="Pfam" id="PF09913">
    <property type="entry name" value="DUF2142"/>
    <property type="match status" value="1"/>
</dbReference>
<feature type="transmembrane region" description="Helical" evidence="1">
    <location>
        <begin position="219"/>
        <end position="246"/>
    </location>
</feature>
<name>A0ABW8RYZ1_9CLOT</name>
<evidence type="ECO:0000313" key="3">
    <source>
        <dbReference type="Proteomes" id="UP001623600"/>
    </source>
</evidence>
<evidence type="ECO:0000256" key="1">
    <source>
        <dbReference type="SAM" id="Phobius"/>
    </source>
</evidence>
<comment type="caution">
    <text evidence="2">The sequence shown here is derived from an EMBL/GenBank/DDBJ whole genome shotgun (WGS) entry which is preliminary data.</text>
</comment>
<feature type="transmembrane region" description="Helical" evidence="1">
    <location>
        <begin position="443"/>
        <end position="464"/>
    </location>
</feature>